<evidence type="ECO:0000256" key="5">
    <source>
        <dbReference type="ARBA" id="ARBA00022989"/>
    </source>
</evidence>
<feature type="transmembrane region" description="Helical" evidence="8">
    <location>
        <begin position="150"/>
        <end position="170"/>
    </location>
</feature>
<feature type="region of interest" description="Disordered" evidence="7">
    <location>
        <begin position="172"/>
        <end position="193"/>
    </location>
</feature>
<dbReference type="Proteomes" id="UP000292082">
    <property type="component" value="Unassembled WGS sequence"/>
</dbReference>
<name>A0A4Q9Q2Q4_9APHY</name>
<dbReference type="InterPro" id="IPR013657">
    <property type="entry name" value="SCL35B1-4/HUT1"/>
</dbReference>
<protein>
    <submittedName>
        <fullName evidence="9">UAA transporter family-domain-containing protein</fullName>
    </submittedName>
</protein>
<feature type="compositionally biased region" description="Basic and acidic residues" evidence="7">
    <location>
        <begin position="444"/>
        <end position="461"/>
    </location>
</feature>
<evidence type="ECO:0000256" key="6">
    <source>
        <dbReference type="ARBA" id="ARBA00023136"/>
    </source>
</evidence>
<dbReference type="GO" id="GO:0000139">
    <property type="term" value="C:Golgi membrane"/>
    <property type="evidence" value="ECO:0007669"/>
    <property type="project" value="TreeGrafter"/>
</dbReference>
<evidence type="ECO:0000256" key="4">
    <source>
        <dbReference type="ARBA" id="ARBA00022692"/>
    </source>
</evidence>
<feature type="transmembrane region" description="Helical" evidence="8">
    <location>
        <begin position="123"/>
        <end position="143"/>
    </location>
</feature>
<keyword evidence="5 8" id="KW-1133">Transmembrane helix</keyword>
<evidence type="ECO:0000256" key="8">
    <source>
        <dbReference type="SAM" id="Phobius"/>
    </source>
</evidence>
<proteinExistence type="predicted"/>
<dbReference type="GO" id="GO:0005464">
    <property type="term" value="F:UDP-xylose transmembrane transporter activity"/>
    <property type="evidence" value="ECO:0007669"/>
    <property type="project" value="TreeGrafter"/>
</dbReference>
<feature type="transmembrane region" description="Helical" evidence="8">
    <location>
        <begin position="93"/>
        <end position="111"/>
    </location>
</feature>
<feature type="compositionally biased region" description="Low complexity" evidence="7">
    <location>
        <begin position="180"/>
        <end position="189"/>
    </location>
</feature>
<dbReference type="EMBL" id="ML145099">
    <property type="protein sequence ID" value="TBU61261.1"/>
    <property type="molecule type" value="Genomic_DNA"/>
</dbReference>
<reference evidence="9 10" key="1">
    <citation type="submission" date="2019-01" db="EMBL/GenBank/DDBJ databases">
        <title>Draft genome sequences of three monokaryotic isolates of the white-rot basidiomycete fungus Dichomitus squalens.</title>
        <authorList>
            <consortium name="DOE Joint Genome Institute"/>
            <person name="Lopez S.C."/>
            <person name="Andreopoulos B."/>
            <person name="Pangilinan J."/>
            <person name="Lipzen A."/>
            <person name="Riley R."/>
            <person name="Ahrendt S."/>
            <person name="Ng V."/>
            <person name="Barry K."/>
            <person name="Daum C."/>
            <person name="Grigoriev I.V."/>
            <person name="Hilden K.S."/>
            <person name="Makela M.R."/>
            <person name="de Vries R.P."/>
        </authorList>
    </citation>
    <scope>NUCLEOTIDE SEQUENCE [LARGE SCALE GENOMIC DNA]</scope>
    <source>
        <strain evidence="9 10">CBS 464.89</strain>
    </source>
</reference>
<feature type="transmembrane region" description="Helical" evidence="8">
    <location>
        <begin position="21"/>
        <end position="39"/>
    </location>
</feature>
<evidence type="ECO:0000313" key="9">
    <source>
        <dbReference type="EMBL" id="TBU61261.1"/>
    </source>
</evidence>
<evidence type="ECO:0000313" key="10">
    <source>
        <dbReference type="Proteomes" id="UP000292082"/>
    </source>
</evidence>
<feature type="transmembrane region" description="Helical" evidence="8">
    <location>
        <begin position="51"/>
        <end position="72"/>
    </location>
</feature>
<gene>
    <name evidence="9" type="ORF">BD310DRAFT_904814</name>
</gene>
<accession>A0A4Q9Q2Q4</accession>
<dbReference type="PANTHER" id="PTHR10778">
    <property type="entry name" value="SOLUTE CARRIER FAMILY 35 MEMBER B"/>
    <property type="match status" value="1"/>
</dbReference>
<feature type="region of interest" description="Disordered" evidence="7">
    <location>
        <begin position="229"/>
        <end position="262"/>
    </location>
</feature>
<comment type="subcellular location">
    <subcellularLocation>
        <location evidence="1">Endomembrane system</location>
        <topology evidence="1">Multi-pass membrane protein</topology>
    </subcellularLocation>
</comment>
<dbReference type="SUPFAM" id="SSF103481">
    <property type="entry name" value="Multidrug resistance efflux transporter EmrE"/>
    <property type="match status" value="1"/>
</dbReference>
<evidence type="ECO:0000256" key="7">
    <source>
        <dbReference type="SAM" id="MobiDB-lite"/>
    </source>
</evidence>
<dbReference type="Pfam" id="PF08449">
    <property type="entry name" value="UAA"/>
    <property type="match status" value="2"/>
</dbReference>
<dbReference type="Gene3D" id="1.10.3730.20">
    <property type="match status" value="1"/>
</dbReference>
<dbReference type="GO" id="GO:0005789">
    <property type="term" value="C:endoplasmic reticulum membrane"/>
    <property type="evidence" value="ECO:0007669"/>
    <property type="project" value="TreeGrafter"/>
</dbReference>
<dbReference type="AlphaFoldDB" id="A0A4Q9Q2Q4"/>
<sequence>MSDITTYEAIRGLTLAPIADWASILTLIFGGCCSNALTLEQLTRAHPHSGSLITFAQFLSISAHGLPNFLTLPPPHQRAVRWLPVPRLRKRRVPLLPYLVQVALFYAVSLLNNRAFAYRIPMPVHIIFRSGGLVVSMLMGWLFAGKRYSLTQVASVLLVTAGVVLTTLSASKPKTDARPSSSFSAESQSATGPSPTVQYATGIAILALALVFSGALGLAQDWTHNRYTRAPPAPAPANGHAKTNGTPPAASPSPPIGKRTDDDHVQSWQESMFYLHFLSLPMFWFVRADLAAQVSALSASPPVLLALPPSLAASLAGGDWSGAFTPGKPAPPWARLLPLPLANALAGLARALLGIPSAYVPLALTTLTSMVCVAGVNRLSARVASLTVTLVLVVRKAVSMAVSVALFGPKAGAGAAEVDGRMMAAGAAGVFLGTLGYALGSRKGGAEGEGRRKGREKEKRD</sequence>
<keyword evidence="6 8" id="KW-0472">Membrane</keyword>
<evidence type="ECO:0000256" key="3">
    <source>
        <dbReference type="ARBA" id="ARBA00022597"/>
    </source>
</evidence>
<dbReference type="PANTHER" id="PTHR10778:SF4">
    <property type="entry name" value="NUCLEOTIDE SUGAR TRANSPORTER SLC35B4"/>
    <property type="match status" value="1"/>
</dbReference>
<evidence type="ECO:0000256" key="2">
    <source>
        <dbReference type="ARBA" id="ARBA00022448"/>
    </source>
</evidence>
<keyword evidence="3" id="KW-0762">Sugar transport</keyword>
<evidence type="ECO:0000256" key="1">
    <source>
        <dbReference type="ARBA" id="ARBA00004127"/>
    </source>
</evidence>
<keyword evidence="2" id="KW-0813">Transport</keyword>
<organism evidence="9 10">
    <name type="scientific">Dichomitus squalens</name>
    <dbReference type="NCBI Taxonomy" id="114155"/>
    <lineage>
        <taxon>Eukaryota</taxon>
        <taxon>Fungi</taxon>
        <taxon>Dikarya</taxon>
        <taxon>Basidiomycota</taxon>
        <taxon>Agaricomycotina</taxon>
        <taxon>Agaricomycetes</taxon>
        <taxon>Polyporales</taxon>
        <taxon>Polyporaceae</taxon>
        <taxon>Dichomitus</taxon>
    </lineage>
</organism>
<dbReference type="InterPro" id="IPR037185">
    <property type="entry name" value="EmrE-like"/>
</dbReference>
<feature type="region of interest" description="Disordered" evidence="7">
    <location>
        <begin position="441"/>
        <end position="461"/>
    </location>
</feature>
<keyword evidence="4 8" id="KW-0812">Transmembrane</keyword>
<feature type="transmembrane region" description="Helical" evidence="8">
    <location>
        <begin position="420"/>
        <end position="439"/>
    </location>
</feature>
<dbReference type="GO" id="GO:0005462">
    <property type="term" value="F:UDP-N-acetylglucosamine transmembrane transporter activity"/>
    <property type="evidence" value="ECO:0007669"/>
    <property type="project" value="TreeGrafter"/>
</dbReference>
<feature type="transmembrane region" description="Helical" evidence="8">
    <location>
        <begin position="383"/>
        <end position="408"/>
    </location>
</feature>
<feature type="transmembrane region" description="Helical" evidence="8">
    <location>
        <begin position="199"/>
        <end position="219"/>
    </location>
</feature>
<keyword evidence="10" id="KW-1185">Reference proteome</keyword>